<evidence type="ECO:0000313" key="2">
    <source>
        <dbReference type="EMBL" id="KAF8477990.1"/>
    </source>
</evidence>
<dbReference type="EMBL" id="WHVB01000012">
    <property type="protein sequence ID" value="KAF8477990.1"/>
    <property type="molecule type" value="Genomic_DNA"/>
</dbReference>
<gene>
    <name evidence="2" type="ORF">DFH94DRAFT_794809</name>
</gene>
<dbReference type="Proteomes" id="UP000759537">
    <property type="component" value="Unassembled WGS sequence"/>
</dbReference>
<keyword evidence="1" id="KW-0812">Transmembrane</keyword>
<evidence type="ECO:0000313" key="3">
    <source>
        <dbReference type="Proteomes" id="UP000759537"/>
    </source>
</evidence>
<protein>
    <submittedName>
        <fullName evidence="2">Uncharacterized protein</fullName>
    </submittedName>
</protein>
<accession>A0A9P5MT25</accession>
<keyword evidence="3" id="KW-1185">Reference proteome</keyword>
<dbReference type="OrthoDB" id="3192989at2759"/>
<proteinExistence type="predicted"/>
<reference evidence="2" key="1">
    <citation type="submission" date="2019-10" db="EMBL/GenBank/DDBJ databases">
        <authorList>
            <consortium name="DOE Joint Genome Institute"/>
            <person name="Kuo A."/>
            <person name="Miyauchi S."/>
            <person name="Kiss E."/>
            <person name="Drula E."/>
            <person name="Kohler A."/>
            <person name="Sanchez-Garcia M."/>
            <person name="Andreopoulos B."/>
            <person name="Barry K.W."/>
            <person name="Bonito G."/>
            <person name="Buee M."/>
            <person name="Carver A."/>
            <person name="Chen C."/>
            <person name="Cichocki N."/>
            <person name="Clum A."/>
            <person name="Culley D."/>
            <person name="Crous P.W."/>
            <person name="Fauchery L."/>
            <person name="Girlanda M."/>
            <person name="Hayes R."/>
            <person name="Keri Z."/>
            <person name="LaButti K."/>
            <person name="Lipzen A."/>
            <person name="Lombard V."/>
            <person name="Magnuson J."/>
            <person name="Maillard F."/>
            <person name="Morin E."/>
            <person name="Murat C."/>
            <person name="Nolan M."/>
            <person name="Ohm R."/>
            <person name="Pangilinan J."/>
            <person name="Pereira M."/>
            <person name="Perotto S."/>
            <person name="Peter M."/>
            <person name="Riley R."/>
            <person name="Sitrit Y."/>
            <person name="Stielow B."/>
            <person name="Szollosi G."/>
            <person name="Zifcakova L."/>
            <person name="Stursova M."/>
            <person name="Spatafora J.W."/>
            <person name="Tedersoo L."/>
            <person name="Vaario L.-M."/>
            <person name="Yamada A."/>
            <person name="Yan M."/>
            <person name="Wang P."/>
            <person name="Xu J."/>
            <person name="Bruns T."/>
            <person name="Baldrian P."/>
            <person name="Vilgalys R."/>
            <person name="Henrissat B."/>
            <person name="Grigoriev I.V."/>
            <person name="Hibbett D."/>
            <person name="Nagy L.G."/>
            <person name="Martin F.M."/>
        </authorList>
    </citation>
    <scope>NUCLEOTIDE SEQUENCE</scope>
    <source>
        <strain evidence="2">Prilba</strain>
    </source>
</reference>
<keyword evidence="1" id="KW-0472">Membrane</keyword>
<feature type="transmembrane region" description="Helical" evidence="1">
    <location>
        <begin position="157"/>
        <end position="177"/>
    </location>
</feature>
<keyword evidence="1" id="KW-1133">Transmembrane helix</keyword>
<reference evidence="2" key="2">
    <citation type="journal article" date="2020" name="Nat. Commun.">
        <title>Large-scale genome sequencing of mycorrhizal fungi provides insights into the early evolution of symbiotic traits.</title>
        <authorList>
            <person name="Miyauchi S."/>
            <person name="Kiss E."/>
            <person name="Kuo A."/>
            <person name="Drula E."/>
            <person name="Kohler A."/>
            <person name="Sanchez-Garcia M."/>
            <person name="Morin E."/>
            <person name="Andreopoulos B."/>
            <person name="Barry K.W."/>
            <person name="Bonito G."/>
            <person name="Buee M."/>
            <person name="Carver A."/>
            <person name="Chen C."/>
            <person name="Cichocki N."/>
            <person name="Clum A."/>
            <person name="Culley D."/>
            <person name="Crous P.W."/>
            <person name="Fauchery L."/>
            <person name="Girlanda M."/>
            <person name="Hayes R.D."/>
            <person name="Keri Z."/>
            <person name="LaButti K."/>
            <person name="Lipzen A."/>
            <person name="Lombard V."/>
            <person name="Magnuson J."/>
            <person name="Maillard F."/>
            <person name="Murat C."/>
            <person name="Nolan M."/>
            <person name="Ohm R.A."/>
            <person name="Pangilinan J."/>
            <person name="Pereira M.F."/>
            <person name="Perotto S."/>
            <person name="Peter M."/>
            <person name="Pfister S."/>
            <person name="Riley R."/>
            <person name="Sitrit Y."/>
            <person name="Stielow J.B."/>
            <person name="Szollosi G."/>
            <person name="Zifcakova L."/>
            <person name="Stursova M."/>
            <person name="Spatafora J.W."/>
            <person name="Tedersoo L."/>
            <person name="Vaario L.M."/>
            <person name="Yamada A."/>
            <person name="Yan M."/>
            <person name="Wang P."/>
            <person name="Xu J."/>
            <person name="Bruns T."/>
            <person name="Baldrian P."/>
            <person name="Vilgalys R."/>
            <person name="Dunand C."/>
            <person name="Henrissat B."/>
            <person name="Grigoriev I.V."/>
            <person name="Hibbett D."/>
            <person name="Nagy L.G."/>
            <person name="Martin F.M."/>
        </authorList>
    </citation>
    <scope>NUCLEOTIDE SEQUENCE</scope>
    <source>
        <strain evidence="2">Prilba</strain>
    </source>
</reference>
<name>A0A9P5MT25_9AGAM</name>
<feature type="transmembrane region" description="Helical" evidence="1">
    <location>
        <begin position="115"/>
        <end position="137"/>
    </location>
</feature>
<sequence length="210" mass="24760">MAPENIKWKYWLILTVDANFQMKNKERNTWDTPALGDGWVHFVPETPYMEYVWKWGFEEQCDQCDSELRAIDVVNSKFLKGYKATGIGGVFCTRHGLVRKNGLGNLQKGERYANMVFLAFYSLMFSVLTTIVFSYDIACQWHQNLNARMLRLPPEMWIASDLFQALLFFIPKLHIYAHGAKCQYKFSFNFQRWSVCTDGEDPKRFWSHTY</sequence>
<organism evidence="2 3">
    <name type="scientific">Russula ochroleuca</name>
    <dbReference type="NCBI Taxonomy" id="152965"/>
    <lineage>
        <taxon>Eukaryota</taxon>
        <taxon>Fungi</taxon>
        <taxon>Dikarya</taxon>
        <taxon>Basidiomycota</taxon>
        <taxon>Agaricomycotina</taxon>
        <taxon>Agaricomycetes</taxon>
        <taxon>Russulales</taxon>
        <taxon>Russulaceae</taxon>
        <taxon>Russula</taxon>
    </lineage>
</organism>
<evidence type="ECO:0000256" key="1">
    <source>
        <dbReference type="SAM" id="Phobius"/>
    </source>
</evidence>
<dbReference type="AlphaFoldDB" id="A0A9P5MT25"/>
<dbReference type="InterPro" id="IPR040521">
    <property type="entry name" value="KDZ"/>
</dbReference>
<comment type="caution">
    <text evidence="2">The sequence shown here is derived from an EMBL/GenBank/DDBJ whole genome shotgun (WGS) entry which is preliminary data.</text>
</comment>
<dbReference type="Pfam" id="PF18758">
    <property type="entry name" value="KDZ"/>
    <property type="match status" value="1"/>
</dbReference>